<reference evidence="1 2" key="1">
    <citation type="journal article" date="2023" name="ACS Omega">
        <title>Identification of the Neoaspergillic Acid Biosynthesis Gene Cluster by Establishing an In Vitro CRISPR-Ribonucleoprotein Genetic System in Aspergillus melleus.</title>
        <authorList>
            <person name="Yuan B."/>
            <person name="Grau M.F."/>
            <person name="Murata R.M."/>
            <person name="Torok T."/>
            <person name="Venkateswaran K."/>
            <person name="Stajich J.E."/>
            <person name="Wang C.C.C."/>
        </authorList>
    </citation>
    <scope>NUCLEOTIDE SEQUENCE [LARGE SCALE GENOMIC DNA]</scope>
    <source>
        <strain evidence="1 2">IMV 1140</strain>
    </source>
</reference>
<organism evidence="1 2">
    <name type="scientific">Aspergillus melleus</name>
    <dbReference type="NCBI Taxonomy" id="138277"/>
    <lineage>
        <taxon>Eukaryota</taxon>
        <taxon>Fungi</taxon>
        <taxon>Dikarya</taxon>
        <taxon>Ascomycota</taxon>
        <taxon>Pezizomycotina</taxon>
        <taxon>Eurotiomycetes</taxon>
        <taxon>Eurotiomycetidae</taxon>
        <taxon>Eurotiales</taxon>
        <taxon>Aspergillaceae</taxon>
        <taxon>Aspergillus</taxon>
        <taxon>Aspergillus subgen. Circumdati</taxon>
    </lineage>
</organism>
<evidence type="ECO:0000313" key="2">
    <source>
        <dbReference type="Proteomes" id="UP001177260"/>
    </source>
</evidence>
<dbReference type="Proteomes" id="UP001177260">
    <property type="component" value="Unassembled WGS sequence"/>
</dbReference>
<accession>A0ACC3BFL8</accession>
<protein>
    <submittedName>
        <fullName evidence="1">Uncharacterized protein</fullName>
    </submittedName>
</protein>
<comment type="caution">
    <text evidence="1">The sequence shown here is derived from an EMBL/GenBank/DDBJ whole genome shotgun (WGS) entry which is preliminary data.</text>
</comment>
<dbReference type="EMBL" id="JAOPJF010000004">
    <property type="protein sequence ID" value="KAK1149414.1"/>
    <property type="molecule type" value="Genomic_DNA"/>
</dbReference>
<gene>
    <name evidence="1" type="ORF">N8T08_006637</name>
</gene>
<evidence type="ECO:0000313" key="1">
    <source>
        <dbReference type="EMBL" id="KAK1149414.1"/>
    </source>
</evidence>
<keyword evidence="2" id="KW-1185">Reference proteome</keyword>
<name>A0ACC3BFL8_9EURO</name>
<sequence>MPELAEVSRIVHFIRQHLVGKTLSKVSTQNDDIVYGKAGTSGYEFQKAMEGKKVVGAGQQGKYFWIAMSSPPHPVMHFGMTGWLKIRNADTYYYRTDKPEDKEWPPKYWKFLLETDGDPKTEAAFVDPRRLGRIRLVDCPAEEIRKYSPLKENGPDPVADKEAVSESWLGDKLKSKKVPIKALLLDQANISGIGNWMGTSAVVPSMQKKTGPVTKGASGEDTSDTQSNSKRKRVAIPKEEEIDSEAKAEAPKSKKPPKPPVKEENEEEKSTDLGRRRSTRLRKRVAEETKALLPGVLALKPQAPPDGHYCPYAKMAPLNFKYHPNLVAKVKVINGDTFDIASALSSSGPSSAHHAKHVCVLNMANQTNPGGGWLNGAMAQEEELCYRSSLSFTLKRRHYPMGSHDVLYAPNVVVFRENYSKGHRLMNLQKPHQLPVVSVISVAAIRDPELISGAAPSKYRYAADRDLMKAKMRSVLRMAAFNRHRRLVLGALGCGVFGNPNNEVADCWMEVLQENEFRGWWESIVFAVLDNMVSPGSNFEVFYGKLHGLRV</sequence>
<proteinExistence type="predicted"/>